<feature type="transmembrane region" description="Helical" evidence="10">
    <location>
        <begin position="208"/>
        <end position="231"/>
    </location>
</feature>
<feature type="transmembrane region" description="Helical" evidence="10">
    <location>
        <begin position="647"/>
        <end position="665"/>
    </location>
</feature>
<feature type="transmembrane region" description="Helical" evidence="10">
    <location>
        <begin position="100"/>
        <end position="120"/>
    </location>
</feature>
<dbReference type="Proteomes" id="UP000790833">
    <property type="component" value="Unassembled WGS sequence"/>
</dbReference>
<dbReference type="AlphaFoldDB" id="A0A9P7V7F7"/>
<dbReference type="OrthoDB" id="9986677at2759"/>
<dbReference type="GO" id="GO:0015031">
    <property type="term" value="P:protein transport"/>
    <property type="evidence" value="ECO:0007669"/>
    <property type="project" value="UniProtKB-KW"/>
</dbReference>
<dbReference type="GO" id="GO:0016020">
    <property type="term" value="C:membrane"/>
    <property type="evidence" value="ECO:0007669"/>
    <property type="project" value="UniProtKB-SubCell"/>
</dbReference>
<dbReference type="GeneID" id="66115091"/>
<reference evidence="11" key="1">
    <citation type="submission" date="2021-03" db="EMBL/GenBank/DDBJ databases">
        <authorList>
            <person name="Palmer J.M."/>
        </authorList>
    </citation>
    <scope>NUCLEOTIDE SEQUENCE</scope>
    <source>
        <strain evidence="11">ARV_011</strain>
    </source>
</reference>
<evidence type="ECO:0000256" key="5">
    <source>
        <dbReference type="ARBA" id="ARBA00022856"/>
    </source>
</evidence>
<dbReference type="PANTHER" id="PTHR22601">
    <property type="entry name" value="ISP4 LIKE PROTEIN"/>
    <property type="match status" value="1"/>
</dbReference>
<feature type="transmembrane region" description="Helical" evidence="10">
    <location>
        <begin position="340"/>
        <end position="363"/>
    </location>
</feature>
<keyword evidence="5" id="KW-0571">Peptide transport</keyword>
<keyword evidence="12" id="KW-1185">Reference proteome</keyword>
<evidence type="ECO:0000256" key="1">
    <source>
        <dbReference type="ARBA" id="ARBA00004141"/>
    </source>
</evidence>
<dbReference type="GO" id="GO:0035673">
    <property type="term" value="F:oligopeptide transmembrane transporter activity"/>
    <property type="evidence" value="ECO:0007669"/>
    <property type="project" value="InterPro"/>
</dbReference>
<evidence type="ECO:0000256" key="6">
    <source>
        <dbReference type="ARBA" id="ARBA00022927"/>
    </source>
</evidence>
<protein>
    <recommendedName>
        <fullName evidence="13">Oligopeptide transporter</fullName>
    </recommendedName>
</protein>
<feature type="transmembrane region" description="Helical" evidence="10">
    <location>
        <begin position="695"/>
        <end position="713"/>
    </location>
</feature>
<keyword evidence="8 10" id="KW-0472">Membrane</keyword>
<evidence type="ECO:0008006" key="13">
    <source>
        <dbReference type="Google" id="ProtNLM"/>
    </source>
</evidence>
<feature type="transmembrane region" description="Helical" evidence="10">
    <location>
        <begin position="266"/>
        <end position="282"/>
    </location>
</feature>
<keyword evidence="3" id="KW-0813">Transport</keyword>
<evidence type="ECO:0000256" key="7">
    <source>
        <dbReference type="ARBA" id="ARBA00022989"/>
    </source>
</evidence>
<dbReference type="InterPro" id="IPR004648">
    <property type="entry name" value="Oligpept_transpt"/>
</dbReference>
<dbReference type="NCBIfam" id="TIGR00728">
    <property type="entry name" value="OPT_sfam"/>
    <property type="match status" value="1"/>
</dbReference>
<keyword evidence="6" id="KW-0653">Protein transport</keyword>
<proteinExistence type="inferred from homology"/>
<dbReference type="EMBL" id="JAHMUF010000017">
    <property type="protein sequence ID" value="KAG7192616.1"/>
    <property type="molecule type" value="Genomic_DNA"/>
</dbReference>
<evidence type="ECO:0000256" key="10">
    <source>
        <dbReference type="SAM" id="Phobius"/>
    </source>
</evidence>
<comment type="caution">
    <text evidence="11">The sequence shown here is derived from an EMBL/GenBank/DDBJ whole genome shotgun (WGS) entry which is preliminary data.</text>
</comment>
<evidence type="ECO:0000256" key="9">
    <source>
        <dbReference type="SAM" id="MobiDB-lite"/>
    </source>
</evidence>
<keyword evidence="7 10" id="KW-1133">Transmembrane helix</keyword>
<comment type="similarity">
    <text evidence="2">Belongs to the oligopeptide OPT transporter family.</text>
</comment>
<evidence type="ECO:0000256" key="3">
    <source>
        <dbReference type="ARBA" id="ARBA00022448"/>
    </source>
</evidence>
<accession>A0A9P7V7F7</accession>
<evidence type="ECO:0000256" key="2">
    <source>
        <dbReference type="ARBA" id="ARBA00008807"/>
    </source>
</evidence>
<feature type="transmembrane region" description="Helical" evidence="10">
    <location>
        <begin position="535"/>
        <end position="555"/>
    </location>
</feature>
<sequence>MENLKENKDGKNELYEDGKNELYEDGKNELYEDGKNELYEDGKNESYEKVSRDLGLEGMQDDLKSSTSSEETEYDFTPADVDEVVAIEDDIDMPAGTVRMWVIAIALASLLGGVDAFFLFRFPSISVGAIVAQLLAYPLGNLWHMVVPNWTIGYGKYRVPLNPGPFNQKEHSLIYMFTNSVTSLRLVNVATTEQIKFFNVDFSVGKALVLNISAFFIGWAWCGLALPILVYPSEMVWPSILSGCALMKTLHSRENPYVPNWKISRMSYFAIIFIGGFVWYFFSDFIIPFIAKIGAFITWIVPNNAIVGQVFGTKNGLSLLPISFDWTTILNLSNPLTVPFVHAATVFLSFVFWVWCVIPGLYYKNHWQVGHFPILSNTIYNVNGTSYDATKVVNSKFELDYEKYAKYSPVFIPVGFLMQIALTLAAFSSMIVTIMFRFKKDVINPLRNPTSDIHSDLMLKYKKFPTYIYPISLLIGIALGVMYVAIWKDIAQISVGGYFVSIILGAILYLPMCMVEAQSTLVINLQAFMNLVSAFWFPGKPLAVLYFTYVGFATLQHSEHLCQGAKMGHYLKVPPRVTMVVLFAAGMWGSLVNCGVTIFFIHRIKDVCSLHAPNNMTCKFQRTSFNQHLVWGLFGDHIFAKGGRYSFILWFFLVGAVMAVILNVIQRIRPQAKFLKYLNPTLLVSGASQIPNSTGINYATWFSVIVVFNYFIHKYNNAWWRKYNLVTAVGLDCGIAIAAIIVFFCITYTGASKHYHWWGTTVGLTGCDAKGCPYLPKDTIRNPGKW</sequence>
<feature type="transmembrane region" description="Helical" evidence="10">
    <location>
        <begin position="576"/>
        <end position="601"/>
    </location>
</feature>
<name>A0A9P7V7F7_9ASCO</name>
<keyword evidence="4 10" id="KW-0812">Transmembrane</keyword>
<feature type="region of interest" description="Disordered" evidence="9">
    <location>
        <begin position="1"/>
        <end position="43"/>
    </location>
</feature>
<dbReference type="RefSeq" id="XP_043048166.1">
    <property type="nucleotide sequence ID" value="XM_043192502.1"/>
</dbReference>
<feature type="transmembrane region" description="Helical" evidence="10">
    <location>
        <begin position="725"/>
        <end position="746"/>
    </location>
</feature>
<feature type="transmembrane region" description="Helical" evidence="10">
    <location>
        <begin position="467"/>
        <end position="486"/>
    </location>
</feature>
<feature type="transmembrane region" description="Helical" evidence="10">
    <location>
        <begin position="410"/>
        <end position="436"/>
    </location>
</feature>
<dbReference type="InterPro" id="IPR004813">
    <property type="entry name" value="OPT"/>
</dbReference>
<comment type="subcellular location">
    <subcellularLocation>
        <location evidence="1">Membrane</location>
        <topology evidence="1">Multi-pass membrane protein</topology>
    </subcellularLocation>
</comment>
<gene>
    <name evidence="11" type="ORF">KQ657_001717</name>
</gene>
<evidence type="ECO:0000256" key="8">
    <source>
        <dbReference type="ARBA" id="ARBA00023136"/>
    </source>
</evidence>
<dbReference type="NCBIfam" id="TIGR00727">
    <property type="entry name" value="ISP4_OPT"/>
    <property type="match status" value="1"/>
</dbReference>
<feature type="transmembrane region" description="Helical" evidence="10">
    <location>
        <begin position="498"/>
        <end position="523"/>
    </location>
</feature>
<organism evidence="11 12">
    <name type="scientific">Scheffersomyces spartinae</name>
    <dbReference type="NCBI Taxonomy" id="45513"/>
    <lineage>
        <taxon>Eukaryota</taxon>
        <taxon>Fungi</taxon>
        <taxon>Dikarya</taxon>
        <taxon>Ascomycota</taxon>
        <taxon>Saccharomycotina</taxon>
        <taxon>Pichiomycetes</taxon>
        <taxon>Debaryomycetaceae</taxon>
        <taxon>Scheffersomyces</taxon>
    </lineage>
</organism>
<evidence type="ECO:0000313" key="12">
    <source>
        <dbReference type="Proteomes" id="UP000790833"/>
    </source>
</evidence>
<evidence type="ECO:0000313" key="11">
    <source>
        <dbReference type="EMBL" id="KAG7192616.1"/>
    </source>
</evidence>
<evidence type="ECO:0000256" key="4">
    <source>
        <dbReference type="ARBA" id="ARBA00022692"/>
    </source>
</evidence>
<dbReference type="Pfam" id="PF03169">
    <property type="entry name" value="OPT"/>
    <property type="match status" value="1"/>
</dbReference>